<accession>A0A392TLJ1</accession>
<reference evidence="2 3" key="1">
    <citation type="journal article" date="2018" name="Front. Plant Sci.">
        <title>Red Clover (Trifolium pratense) and Zigzag Clover (T. medium) - A Picture of Genomic Similarities and Differences.</title>
        <authorList>
            <person name="Dluhosova J."/>
            <person name="Istvanek J."/>
            <person name="Nedelnik J."/>
            <person name="Repkova J."/>
        </authorList>
    </citation>
    <scope>NUCLEOTIDE SEQUENCE [LARGE SCALE GENOMIC DNA]</scope>
    <source>
        <strain evidence="3">cv. 10/8</strain>
        <tissue evidence="2">Leaf</tissue>
    </source>
</reference>
<feature type="non-terminal residue" evidence="2">
    <location>
        <position position="38"/>
    </location>
</feature>
<feature type="compositionally biased region" description="Basic and acidic residues" evidence="1">
    <location>
        <begin position="11"/>
        <end position="20"/>
    </location>
</feature>
<evidence type="ECO:0000313" key="3">
    <source>
        <dbReference type="Proteomes" id="UP000265520"/>
    </source>
</evidence>
<name>A0A392TLJ1_9FABA</name>
<protein>
    <submittedName>
        <fullName evidence="2">Uncharacterized protein</fullName>
    </submittedName>
</protein>
<feature type="compositionally biased region" description="Polar residues" evidence="1">
    <location>
        <begin position="22"/>
        <end position="38"/>
    </location>
</feature>
<dbReference type="AlphaFoldDB" id="A0A392TLJ1"/>
<feature type="region of interest" description="Disordered" evidence="1">
    <location>
        <begin position="1"/>
        <end position="38"/>
    </location>
</feature>
<comment type="caution">
    <text evidence="2">The sequence shown here is derived from an EMBL/GenBank/DDBJ whole genome shotgun (WGS) entry which is preliminary data.</text>
</comment>
<evidence type="ECO:0000313" key="2">
    <source>
        <dbReference type="EMBL" id="MCI60990.1"/>
    </source>
</evidence>
<proteinExistence type="predicted"/>
<evidence type="ECO:0000256" key="1">
    <source>
        <dbReference type="SAM" id="MobiDB-lite"/>
    </source>
</evidence>
<keyword evidence="3" id="KW-1185">Reference proteome</keyword>
<dbReference type="Proteomes" id="UP000265520">
    <property type="component" value="Unassembled WGS sequence"/>
</dbReference>
<dbReference type="EMBL" id="LXQA010591573">
    <property type="protein sequence ID" value="MCI60990.1"/>
    <property type="molecule type" value="Genomic_DNA"/>
</dbReference>
<organism evidence="2 3">
    <name type="scientific">Trifolium medium</name>
    <dbReference type="NCBI Taxonomy" id="97028"/>
    <lineage>
        <taxon>Eukaryota</taxon>
        <taxon>Viridiplantae</taxon>
        <taxon>Streptophyta</taxon>
        <taxon>Embryophyta</taxon>
        <taxon>Tracheophyta</taxon>
        <taxon>Spermatophyta</taxon>
        <taxon>Magnoliopsida</taxon>
        <taxon>eudicotyledons</taxon>
        <taxon>Gunneridae</taxon>
        <taxon>Pentapetalae</taxon>
        <taxon>rosids</taxon>
        <taxon>fabids</taxon>
        <taxon>Fabales</taxon>
        <taxon>Fabaceae</taxon>
        <taxon>Papilionoideae</taxon>
        <taxon>50 kb inversion clade</taxon>
        <taxon>NPAAA clade</taxon>
        <taxon>Hologalegina</taxon>
        <taxon>IRL clade</taxon>
        <taxon>Trifolieae</taxon>
        <taxon>Trifolium</taxon>
    </lineage>
</organism>
<sequence>MIEPKLPRNSGDLKEAEKRSNKTATETPMSIRTTVVRM</sequence>